<accession>A0ABP3DBF4</accession>
<dbReference type="InterPro" id="IPR001932">
    <property type="entry name" value="PPM-type_phosphatase-like_dom"/>
</dbReference>
<comment type="caution">
    <text evidence="4">The sequence shown here is derived from an EMBL/GenBank/DDBJ whole genome shotgun (WGS) entry which is preliminary data.</text>
</comment>
<dbReference type="CDD" id="cd07043">
    <property type="entry name" value="STAS_anti-anti-sigma_factors"/>
    <property type="match status" value="1"/>
</dbReference>
<dbReference type="Gene3D" id="3.30.565.10">
    <property type="entry name" value="Histidine kinase-like ATPase, C-terminal domain"/>
    <property type="match status" value="1"/>
</dbReference>
<dbReference type="InterPro" id="IPR000700">
    <property type="entry name" value="PAS-assoc_C"/>
</dbReference>
<dbReference type="Pfam" id="PF01740">
    <property type="entry name" value="STAS"/>
    <property type="match status" value="1"/>
</dbReference>
<dbReference type="PANTHER" id="PTHR43156:SF2">
    <property type="entry name" value="STAGE II SPORULATION PROTEIN E"/>
    <property type="match status" value="1"/>
</dbReference>
<keyword evidence="5" id="KW-1185">Reference proteome</keyword>
<evidence type="ECO:0000259" key="3">
    <source>
        <dbReference type="PROSITE" id="PS50801"/>
    </source>
</evidence>
<feature type="domain" description="STAS" evidence="3">
    <location>
        <begin position="532"/>
        <end position="579"/>
    </location>
</feature>
<dbReference type="Gene3D" id="3.60.40.10">
    <property type="entry name" value="PPM-type phosphatase domain"/>
    <property type="match status" value="1"/>
</dbReference>
<dbReference type="Gene3D" id="3.30.450.20">
    <property type="entry name" value="PAS domain"/>
    <property type="match status" value="1"/>
</dbReference>
<dbReference type="Gene3D" id="3.30.750.24">
    <property type="entry name" value="STAS domain"/>
    <property type="match status" value="1"/>
</dbReference>
<dbReference type="Pfam" id="PF13581">
    <property type="entry name" value="HATPase_c_2"/>
    <property type="match status" value="1"/>
</dbReference>
<dbReference type="Pfam" id="PF07228">
    <property type="entry name" value="SpoIIE"/>
    <property type="match status" value="1"/>
</dbReference>
<dbReference type="PROSITE" id="PS50113">
    <property type="entry name" value="PAC"/>
    <property type="match status" value="1"/>
</dbReference>
<dbReference type="InterPro" id="IPR035965">
    <property type="entry name" value="PAS-like_dom_sf"/>
</dbReference>
<evidence type="ECO:0000256" key="1">
    <source>
        <dbReference type="ARBA" id="ARBA00022801"/>
    </source>
</evidence>
<name>A0ABP3DBF4_9ACTN</name>
<dbReference type="InterPro" id="IPR013656">
    <property type="entry name" value="PAS_4"/>
</dbReference>
<dbReference type="SUPFAM" id="SSF52091">
    <property type="entry name" value="SpoIIaa-like"/>
    <property type="match status" value="1"/>
</dbReference>
<evidence type="ECO:0000259" key="2">
    <source>
        <dbReference type="PROSITE" id="PS50113"/>
    </source>
</evidence>
<dbReference type="EMBL" id="BAAAGX010000006">
    <property type="protein sequence ID" value="GAA0228186.1"/>
    <property type="molecule type" value="Genomic_DNA"/>
</dbReference>
<evidence type="ECO:0000313" key="4">
    <source>
        <dbReference type="EMBL" id="GAA0228186.1"/>
    </source>
</evidence>
<organism evidence="4 5">
    <name type="scientific">Cryptosporangium japonicum</name>
    <dbReference type="NCBI Taxonomy" id="80872"/>
    <lineage>
        <taxon>Bacteria</taxon>
        <taxon>Bacillati</taxon>
        <taxon>Actinomycetota</taxon>
        <taxon>Actinomycetes</taxon>
        <taxon>Cryptosporangiales</taxon>
        <taxon>Cryptosporangiaceae</taxon>
        <taxon>Cryptosporangium</taxon>
    </lineage>
</organism>
<dbReference type="Proteomes" id="UP001500967">
    <property type="component" value="Unassembled WGS sequence"/>
</dbReference>
<reference evidence="5" key="1">
    <citation type="journal article" date="2019" name="Int. J. Syst. Evol. Microbiol.">
        <title>The Global Catalogue of Microorganisms (GCM) 10K type strain sequencing project: providing services to taxonomists for standard genome sequencing and annotation.</title>
        <authorList>
            <consortium name="The Broad Institute Genomics Platform"/>
            <consortium name="The Broad Institute Genome Sequencing Center for Infectious Disease"/>
            <person name="Wu L."/>
            <person name="Ma J."/>
        </authorList>
    </citation>
    <scope>NUCLEOTIDE SEQUENCE [LARGE SCALE GENOMIC DNA]</scope>
    <source>
        <strain evidence="5">JCM 10425</strain>
    </source>
</reference>
<dbReference type="InterPro" id="IPR036890">
    <property type="entry name" value="HATPase_C_sf"/>
</dbReference>
<dbReference type="RefSeq" id="WP_344647715.1">
    <property type="nucleotide sequence ID" value="NZ_BAAAGX010000006.1"/>
</dbReference>
<dbReference type="PROSITE" id="PS50801">
    <property type="entry name" value="STAS"/>
    <property type="match status" value="1"/>
</dbReference>
<dbReference type="InterPro" id="IPR036457">
    <property type="entry name" value="PPM-type-like_dom_sf"/>
</dbReference>
<dbReference type="SMART" id="SM00387">
    <property type="entry name" value="HATPase_c"/>
    <property type="match status" value="1"/>
</dbReference>
<dbReference type="SUPFAM" id="SSF55785">
    <property type="entry name" value="PYP-like sensor domain (PAS domain)"/>
    <property type="match status" value="1"/>
</dbReference>
<dbReference type="Pfam" id="PF08448">
    <property type="entry name" value="PAS_4"/>
    <property type="match status" value="1"/>
</dbReference>
<dbReference type="PANTHER" id="PTHR43156">
    <property type="entry name" value="STAGE II SPORULATION PROTEIN E-RELATED"/>
    <property type="match status" value="1"/>
</dbReference>
<dbReference type="InterPro" id="IPR003594">
    <property type="entry name" value="HATPase_dom"/>
</dbReference>
<sequence length="616" mass="65376">MVAANAAFRAFVGDEHVVGRAYSEVFPGFAAQQISPMVQRIYATGEPQTGRGWRFQVDSDGTSPAREFFLDFVIEPYREADGTIVGVSGIAIDVTEQVRRREADQQHAAEAEHRYAQARDVITDLQRRLLPPGLPVLPAVRVAGSYLLADTEDAAGGDWFDAIPLPDGRVALVVGDVVGHGVAASAAMGQLRAVIHDRLDETGDLLAAIRAADRMARRVPEAHAATVCIAALDPADGTLTYCSAAHPPPLIVSADTARFLPPSGARPLGTGAGYDVAADHLDVDDVVLLYTDGIVERPGRNPAAATVELSQVAVDAVAGRGFHGPLPAIDRACTQTLELLVRQTGHTDDITLLAAQRRTPPAPFECTRPADHDTIRAVRHALDAWLHDHDTGENDRFLLAHAIGELVTNAAEHSRPDTVGGTVTVTAELGDDAVVTVRVADDGQWRDRPRTAEPGSRLSGGLGLAMTAELVDDLDLHRGPDGTTATVHHRLTRPARLLTTEEIHHGVPAHPSEPVSDLLLVLDQPQAPASRIAVHGPLDATTAPQFAAELTRRTLGGTHPLTVDLTAVTHLASSAVAVLARRHDTALSLYAPAGSLAHHVLSLVALPHVTEDPHFG</sequence>
<protein>
    <submittedName>
        <fullName evidence="4">Sigma-F factor regulator</fullName>
    </submittedName>
</protein>
<dbReference type="InterPro" id="IPR002645">
    <property type="entry name" value="STAS_dom"/>
</dbReference>
<dbReference type="SUPFAM" id="SSF81606">
    <property type="entry name" value="PP2C-like"/>
    <property type="match status" value="1"/>
</dbReference>
<feature type="domain" description="PAC" evidence="2">
    <location>
        <begin position="51"/>
        <end position="106"/>
    </location>
</feature>
<gene>
    <name evidence="4" type="ORF">GCM10009539_12010</name>
</gene>
<keyword evidence="1" id="KW-0378">Hydrolase</keyword>
<proteinExistence type="predicted"/>
<evidence type="ECO:0000313" key="5">
    <source>
        <dbReference type="Proteomes" id="UP001500967"/>
    </source>
</evidence>
<dbReference type="SUPFAM" id="SSF55874">
    <property type="entry name" value="ATPase domain of HSP90 chaperone/DNA topoisomerase II/histidine kinase"/>
    <property type="match status" value="1"/>
</dbReference>
<dbReference type="CDD" id="cd16936">
    <property type="entry name" value="HATPase_RsbW-like"/>
    <property type="match status" value="1"/>
</dbReference>
<dbReference type="InterPro" id="IPR036513">
    <property type="entry name" value="STAS_dom_sf"/>
</dbReference>
<dbReference type="SMART" id="SM00331">
    <property type="entry name" value="PP2C_SIG"/>
    <property type="match status" value="1"/>
</dbReference>
<dbReference type="InterPro" id="IPR052016">
    <property type="entry name" value="Bact_Sigma-Reg"/>
</dbReference>